<proteinExistence type="predicted"/>
<evidence type="ECO:0000313" key="7">
    <source>
        <dbReference type="EMBL" id="CAA6811814.1"/>
    </source>
</evidence>
<keyword evidence="6 7" id="KW-0012">Acyltransferase</keyword>
<gene>
    <name evidence="7" type="ORF">HELGO_WM38459</name>
</gene>
<dbReference type="EMBL" id="CACVAV010000191">
    <property type="protein sequence ID" value="CAA6811814.1"/>
    <property type="molecule type" value="Genomic_DNA"/>
</dbReference>
<evidence type="ECO:0000256" key="4">
    <source>
        <dbReference type="ARBA" id="ARBA00022679"/>
    </source>
</evidence>
<dbReference type="GO" id="GO:0016746">
    <property type="term" value="F:acyltransferase activity"/>
    <property type="evidence" value="ECO:0007669"/>
    <property type="project" value="UniProtKB-KW"/>
</dbReference>
<name>A0A6S6T0E3_9GAMM</name>
<evidence type="ECO:0000256" key="1">
    <source>
        <dbReference type="ARBA" id="ARBA00004533"/>
    </source>
</evidence>
<comment type="subcellular location">
    <subcellularLocation>
        <location evidence="1">Cell inner membrane</location>
    </subcellularLocation>
</comment>
<dbReference type="GO" id="GO:0009247">
    <property type="term" value="P:glycolipid biosynthetic process"/>
    <property type="evidence" value="ECO:0007669"/>
    <property type="project" value="UniProtKB-ARBA"/>
</dbReference>
<evidence type="ECO:0000256" key="2">
    <source>
        <dbReference type="ARBA" id="ARBA00022475"/>
    </source>
</evidence>
<evidence type="ECO:0000256" key="5">
    <source>
        <dbReference type="ARBA" id="ARBA00023136"/>
    </source>
</evidence>
<organism evidence="7">
    <name type="scientific">uncultured Thiotrichaceae bacterium</name>
    <dbReference type="NCBI Taxonomy" id="298394"/>
    <lineage>
        <taxon>Bacteria</taxon>
        <taxon>Pseudomonadati</taxon>
        <taxon>Pseudomonadota</taxon>
        <taxon>Gammaproteobacteria</taxon>
        <taxon>Thiotrichales</taxon>
        <taxon>Thiotrichaceae</taxon>
        <taxon>environmental samples</taxon>
    </lineage>
</organism>
<sequence length="147" mass="16706">RLYKLKKLKEVLGGPFLIEGKDLRPLYRELDDSLITLIFDVPYVEKQSGGVTVPFLEGSINVPAGIYRIAKNTKAVVVPFYMHDLGAGKVMAEFSEVIDPNKYNDEDFMSLLVSELEMHIKAKPGHWWLWEALPLLRSNKNESNGSR</sequence>
<protein>
    <submittedName>
        <fullName evidence="7">Lauroyl/myristoyl acyltransferase</fullName>
    </submittedName>
</protein>
<evidence type="ECO:0000256" key="3">
    <source>
        <dbReference type="ARBA" id="ARBA00022519"/>
    </source>
</evidence>
<dbReference type="Pfam" id="PF03279">
    <property type="entry name" value="Lip_A_acyltrans"/>
    <property type="match status" value="1"/>
</dbReference>
<accession>A0A6S6T0E3</accession>
<dbReference type="AlphaFoldDB" id="A0A6S6T0E3"/>
<keyword evidence="3" id="KW-0997">Cell inner membrane</keyword>
<keyword evidence="4 7" id="KW-0808">Transferase</keyword>
<reference evidence="7" key="1">
    <citation type="submission" date="2020-01" db="EMBL/GenBank/DDBJ databases">
        <authorList>
            <person name="Meier V. D."/>
            <person name="Meier V D."/>
        </authorList>
    </citation>
    <scope>NUCLEOTIDE SEQUENCE</scope>
    <source>
        <strain evidence="7">HLG_WM_MAG_08</strain>
    </source>
</reference>
<dbReference type="GO" id="GO:0005886">
    <property type="term" value="C:plasma membrane"/>
    <property type="evidence" value="ECO:0007669"/>
    <property type="project" value="UniProtKB-SubCell"/>
</dbReference>
<feature type="non-terminal residue" evidence="7">
    <location>
        <position position="1"/>
    </location>
</feature>
<evidence type="ECO:0000256" key="6">
    <source>
        <dbReference type="ARBA" id="ARBA00023315"/>
    </source>
</evidence>
<dbReference type="InterPro" id="IPR004960">
    <property type="entry name" value="LipA_acyltrans"/>
</dbReference>
<keyword evidence="5" id="KW-0472">Membrane</keyword>
<keyword evidence="2" id="KW-1003">Cell membrane</keyword>